<dbReference type="InterPro" id="IPR022190">
    <property type="entry name" value="DUF3716"/>
</dbReference>
<feature type="region of interest" description="Disordered" evidence="1">
    <location>
        <begin position="88"/>
        <end position="110"/>
    </location>
</feature>
<evidence type="ECO:0000313" key="3">
    <source>
        <dbReference type="Proteomes" id="UP001213681"/>
    </source>
</evidence>
<feature type="compositionally biased region" description="Basic and acidic residues" evidence="1">
    <location>
        <begin position="100"/>
        <end position="110"/>
    </location>
</feature>
<dbReference type="Proteomes" id="UP001213681">
    <property type="component" value="Unassembled WGS sequence"/>
</dbReference>
<dbReference type="GeneID" id="81600155"/>
<feature type="compositionally biased region" description="Polar residues" evidence="1">
    <location>
        <begin position="88"/>
        <end position="99"/>
    </location>
</feature>
<keyword evidence="3" id="KW-1185">Reference proteome</keyword>
<reference evidence="2" key="1">
    <citation type="submission" date="2022-12" db="EMBL/GenBank/DDBJ databases">
        <authorList>
            <person name="Petersen C."/>
        </authorList>
    </citation>
    <scope>NUCLEOTIDE SEQUENCE</scope>
    <source>
        <strain evidence="2">IBT 16125</strain>
    </source>
</reference>
<dbReference type="AlphaFoldDB" id="A0AAD6C6A4"/>
<reference evidence="2" key="2">
    <citation type="journal article" date="2023" name="IMA Fungus">
        <title>Comparative genomic study of the Penicillium genus elucidates a diverse pangenome and 15 lateral gene transfer events.</title>
        <authorList>
            <person name="Petersen C."/>
            <person name="Sorensen T."/>
            <person name="Nielsen M.R."/>
            <person name="Sondergaard T.E."/>
            <person name="Sorensen J.L."/>
            <person name="Fitzpatrick D.A."/>
            <person name="Frisvad J.C."/>
            <person name="Nielsen K.L."/>
        </authorList>
    </citation>
    <scope>NUCLEOTIDE SEQUENCE</scope>
    <source>
        <strain evidence="2">IBT 16125</strain>
    </source>
</reference>
<gene>
    <name evidence="2" type="ORF">N7458_006530</name>
</gene>
<organism evidence="2 3">
    <name type="scientific">Penicillium daleae</name>
    <dbReference type="NCBI Taxonomy" id="63821"/>
    <lineage>
        <taxon>Eukaryota</taxon>
        <taxon>Fungi</taxon>
        <taxon>Dikarya</taxon>
        <taxon>Ascomycota</taxon>
        <taxon>Pezizomycotina</taxon>
        <taxon>Eurotiomycetes</taxon>
        <taxon>Eurotiomycetidae</taxon>
        <taxon>Eurotiales</taxon>
        <taxon>Aspergillaceae</taxon>
        <taxon>Penicillium</taxon>
    </lineage>
</organism>
<protein>
    <submittedName>
        <fullName evidence="2">Uncharacterized protein</fullName>
    </submittedName>
</protein>
<dbReference type="RefSeq" id="XP_056765616.1">
    <property type="nucleotide sequence ID" value="XM_056909912.1"/>
</dbReference>
<accession>A0AAD6C6A4</accession>
<evidence type="ECO:0000313" key="2">
    <source>
        <dbReference type="EMBL" id="KAJ5450081.1"/>
    </source>
</evidence>
<dbReference type="Pfam" id="PF12511">
    <property type="entry name" value="DUF3716"/>
    <property type="match status" value="1"/>
</dbReference>
<name>A0AAD6C6A4_9EURO</name>
<comment type="caution">
    <text evidence="2">The sequence shown here is derived from an EMBL/GenBank/DDBJ whole genome shotgun (WGS) entry which is preliminary data.</text>
</comment>
<sequence>MSGRRKDELLAQKRFNVESAVIFCQGVVKDNEHMCNHCQEGWGPWSKCVQLAGGEGYSRACANCIWNGEYERCSFWQAEQDPATLGIQNRATNGISPQSQRERPMKHGQI</sequence>
<evidence type="ECO:0000256" key="1">
    <source>
        <dbReference type="SAM" id="MobiDB-lite"/>
    </source>
</evidence>
<proteinExistence type="predicted"/>
<dbReference type="EMBL" id="JAPVEA010000006">
    <property type="protein sequence ID" value="KAJ5450081.1"/>
    <property type="molecule type" value="Genomic_DNA"/>
</dbReference>